<evidence type="ECO:0000313" key="2">
    <source>
        <dbReference type="Proteomes" id="UP001237642"/>
    </source>
</evidence>
<dbReference type="Proteomes" id="UP001237642">
    <property type="component" value="Unassembled WGS sequence"/>
</dbReference>
<protein>
    <submittedName>
        <fullName evidence="1">Uncharacterized protein</fullName>
    </submittedName>
</protein>
<evidence type="ECO:0000313" key="1">
    <source>
        <dbReference type="EMBL" id="KAK1367705.1"/>
    </source>
</evidence>
<keyword evidence="2" id="KW-1185">Reference proteome</keyword>
<comment type="caution">
    <text evidence="1">The sequence shown here is derived from an EMBL/GenBank/DDBJ whole genome shotgun (WGS) entry which is preliminary data.</text>
</comment>
<organism evidence="1 2">
    <name type="scientific">Heracleum sosnowskyi</name>
    <dbReference type="NCBI Taxonomy" id="360622"/>
    <lineage>
        <taxon>Eukaryota</taxon>
        <taxon>Viridiplantae</taxon>
        <taxon>Streptophyta</taxon>
        <taxon>Embryophyta</taxon>
        <taxon>Tracheophyta</taxon>
        <taxon>Spermatophyta</taxon>
        <taxon>Magnoliopsida</taxon>
        <taxon>eudicotyledons</taxon>
        <taxon>Gunneridae</taxon>
        <taxon>Pentapetalae</taxon>
        <taxon>asterids</taxon>
        <taxon>campanulids</taxon>
        <taxon>Apiales</taxon>
        <taxon>Apiaceae</taxon>
        <taxon>Apioideae</taxon>
        <taxon>apioid superclade</taxon>
        <taxon>Tordylieae</taxon>
        <taxon>Tordyliinae</taxon>
        <taxon>Heracleum</taxon>
    </lineage>
</organism>
<gene>
    <name evidence="1" type="ORF">POM88_033797</name>
</gene>
<name>A0AAD8HKG0_9APIA</name>
<sequence length="117" mass="12506">MDASNSALRDMGITGIRHGVVVAPTTRTNHAPELANAQGTSTTRVDSYDHQVPSGDVRCCTYGMKCGMEKLVGGLVVGDPVQGTTHACSYTCSGSWSCSWRCTIGTECWWSCLRTLS</sequence>
<proteinExistence type="predicted"/>
<reference evidence="1" key="2">
    <citation type="submission" date="2023-05" db="EMBL/GenBank/DDBJ databases">
        <authorList>
            <person name="Schelkunov M.I."/>
        </authorList>
    </citation>
    <scope>NUCLEOTIDE SEQUENCE</scope>
    <source>
        <strain evidence="1">Hsosn_3</strain>
        <tissue evidence="1">Leaf</tissue>
    </source>
</reference>
<dbReference type="AlphaFoldDB" id="A0AAD8HKG0"/>
<reference evidence="1" key="1">
    <citation type="submission" date="2023-02" db="EMBL/GenBank/DDBJ databases">
        <title>Genome of toxic invasive species Heracleum sosnowskyi carries increased number of genes despite the absence of recent whole-genome duplications.</title>
        <authorList>
            <person name="Schelkunov M."/>
            <person name="Shtratnikova V."/>
            <person name="Makarenko M."/>
            <person name="Klepikova A."/>
            <person name="Omelchenko D."/>
            <person name="Novikova G."/>
            <person name="Obukhova E."/>
            <person name="Bogdanov V."/>
            <person name="Penin A."/>
            <person name="Logacheva M."/>
        </authorList>
    </citation>
    <scope>NUCLEOTIDE SEQUENCE</scope>
    <source>
        <strain evidence="1">Hsosn_3</strain>
        <tissue evidence="1">Leaf</tissue>
    </source>
</reference>
<dbReference type="EMBL" id="JAUIZM010000008">
    <property type="protein sequence ID" value="KAK1367705.1"/>
    <property type="molecule type" value="Genomic_DNA"/>
</dbReference>
<accession>A0AAD8HKG0</accession>